<reference evidence="2 3" key="1">
    <citation type="submission" date="2020-01" db="EMBL/GenBank/DDBJ databases">
        <title>Pseudarthrobacter psychrotolerans sp. nov., isolated from antarctic soil.</title>
        <authorList>
            <person name="Shin Y."/>
            <person name="Park W."/>
        </authorList>
    </citation>
    <scope>NUCLEOTIDE SEQUENCE [LARGE SCALE GENOMIC DNA]</scope>
    <source>
        <strain evidence="2 3">YJ56</strain>
    </source>
</reference>
<organism evidence="2 3">
    <name type="scientific">Pseudarthrobacter psychrotolerans</name>
    <dbReference type="NCBI Taxonomy" id="2697569"/>
    <lineage>
        <taxon>Bacteria</taxon>
        <taxon>Bacillati</taxon>
        <taxon>Actinomycetota</taxon>
        <taxon>Actinomycetes</taxon>
        <taxon>Micrococcales</taxon>
        <taxon>Micrococcaceae</taxon>
        <taxon>Pseudarthrobacter</taxon>
    </lineage>
</organism>
<evidence type="ECO:0008006" key="4">
    <source>
        <dbReference type="Google" id="ProtNLM"/>
    </source>
</evidence>
<dbReference type="AlphaFoldDB" id="A0A6P1NP87"/>
<dbReference type="SUPFAM" id="SSF53474">
    <property type="entry name" value="alpha/beta-Hydrolases"/>
    <property type="match status" value="1"/>
</dbReference>
<sequence>MAEVTPSGSGGPIQLTGPAADGFLEIRGGVGGISFQLEELISGAEKLDAAAGELAGVEVEVRRIWEDLCLYQEEARPTGTTALMGVGEAQWSVQAVRVELQRISQQVRDCKWDYETAEAWAGFSRGIGGGLTSAETLGRQAGDLGLGFVPNREVAELATGPLAMLALLAVAPERFLVALGADIVAGRHVAAAVPMLNGAAGSSLRILQPRPVTADRKETLPIEFDGSPAALLARAQIIDERGEGYIEVVEVDNGGQKAYVVVIPGTQTGGEMGGVNPFDEAGIVEGLGHNSAEINAAVLRALQDAGAEKGAPVVAVGYSQGGIHAMNLAADELFLNEYDMKYVLTAGSPVGGIVPDADVTALHLEHRQDWVPGTDGTPNPDARNRVTVTLNSPVTTPEGGEFGIGPGHRLSNYTGGARLVAESDDPSLTASTAVLAGVLGAGGTATATRFALTRAKPPEALPRLKPDPPPRASQIGRAR</sequence>
<dbReference type="InterPro" id="IPR029058">
    <property type="entry name" value="AB_hydrolase_fold"/>
</dbReference>
<keyword evidence="3" id="KW-1185">Reference proteome</keyword>
<evidence type="ECO:0000256" key="1">
    <source>
        <dbReference type="SAM" id="MobiDB-lite"/>
    </source>
</evidence>
<accession>A0A6P1NP87</accession>
<dbReference type="Proteomes" id="UP000464186">
    <property type="component" value="Chromosome"/>
</dbReference>
<evidence type="ECO:0000313" key="2">
    <source>
        <dbReference type="EMBL" id="QHK21038.1"/>
    </source>
</evidence>
<dbReference type="KEGG" id="psey:GU243_16460"/>
<proteinExistence type="predicted"/>
<evidence type="ECO:0000313" key="3">
    <source>
        <dbReference type="Proteomes" id="UP000464186"/>
    </source>
</evidence>
<feature type="region of interest" description="Disordered" evidence="1">
    <location>
        <begin position="455"/>
        <end position="479"/>
    </location>
</feature>
<protein>
    <recommendedName>
        <fullName evidence="4">PE-PPE domain-containing protein</fullName>
    </recommendedName>
</protein>
<name>A0A6P1NP87_9MICC</name>
<gene>
    <name evidence="2" type="ORF">GU243_16460</name>
</gene>
<dbReference type="EMBL" id="CP047898">
    <property type="protein sequence ID" value="QHK21038.1"/>
    <property type="molecule type" value="Genomic_DNA"/>
</dbReference>